<evidence type="ECO:0000256" key="1">
    <source>
        <dbReference type="SAM" id="Phobius"/>
    </source>
</evidence>
<organism evidence="2 3">
    <name type="scientific">Penicilliopsis zonata CBS 506.65</name>
    <dbReference type="NCBI Taxonomy" id="1073090"/>
    <lineage>
        <taxon>Eukaryota</taxon>
        <taxon>Fungi</taxon>
        <taxon>Dikarya</taxon>
        <taxon>Ascomycota</taxon>
        <taxon>Pezizomycotina</taxon>
        <taxon>Eurotiomycetes</taxon>
        <taxon>Eurotiomycetidae</taxon>
        <taxon>Eurotiales</taxon>
        <taxon>Aspergillaceae</taxon>
        <taxon>Penicilliopsis</taxon>
    </lineage>
</organism>
<proteinExistence type="predicted"/>
<keyword evidence="3" id="KW-1185">Reference proteome</keyword>
<evidence type="ECO:0000313" key="2">
    <source>
        <dbReference type="EMBL" id="OJJ48016.1"/>
    </source>
</evidence>
<keyword evidence="1" id="KW-1133">Transmembrane helix</keyword>
<keyword evidence="1" id="KW-0812">Transmembrane</keyword>
<dbReference type="RefSeq" id="XP_022582526.1">
    <property type="nucleotide sequence ID" value="XM_022726109.1"/>
</dbReference>
<reference evidence="3" key="1">
    <citation type="journal article" date="2017" name="Genome Biol.">
        <title>Comparative genomics reveals high biological diversity and specific adaptations in the industrially and medically important fungal genus Aspergillus.</title>
        <authorList>
            <person name="de Vries R.P."/>
            <person name="Riley R."/>
            <person name="Wiebenga A."/>
            <person name="Aguilar-Osorio G."/>
            <person name="Amillis S."/>
            <person name="Uchima C.A."/>
            <person name="Anderluh G."/>
            <person name="Asadollahi M."/>
            <person name="Askin M."/>
            <person name="Barry K."/>
            <person name="Battaglia E."/>
            <person name="Bayram O."/>
            <person name="Benocci T."/>
            <person name="Braus-Stromeyer S.A."/>
            <person name="Caldana C."/>
            <person name="Canovas D."/>
            <person name="Cerqueira G.C."/>
            <person name="Chen F."/>
            <person name="Chen W."/>
            <person name="Choi C."/>
            <person name="Clum A."/>
            <person name="Dos Santos R.A."/>
            <person name="Damasio A.R."/>
            <person name="Diallinas G."/>
            <person name="Emri T."/>
            <person name="Fekete E."/>
            <person name="Flipphi M."/>
            <person name="Freyberg S."/>
            <person name="Gallo A."/>
            <person name="Gournas C."/>
            <person name="Habgood R."/>
            <person name="Hainaut M."/>
            <person name="Harispe M.L."/>
            <person name="Henrissat B."/>
            <person name="Hilden K.S."/>
            <person name="Hope R."/>
            <person name="Hossain A."/>
            <person name="Karabika E."/>
            <person name="Karaffa L."/>
            <person name="Karanyi Z."/>
            <person name="Krasevec N."/>
            <person name="Kuo A."/>
            <person name="Kusch H."/>
            <person name="LaButti K."/>
            <person name="Lagendijk E.L."/>
            <person name="Lapidus A."/>
            <person name="Levasseur A."/>
            <person name="Lindquist E."/>
            <person name="Lipzen A."/>
            <person name="Logrieco A.F."/>
            <person name="MacCabe A."/>
            <person name="Maekelae M.R."/>
            <person name="Malavazi I."/>
            <person name="Melin P."/>
            <person name="Meyer V."/>
            <person name="Mielnichuk N."/>
            <person name="Miskei M."/>
            <person name="Molnar A.P."/>
            <person name="Mule G."/>
            <person name="Ngan C.Y."/>
            <person name="Orejas M."/>
            <person name="Orosz E."/>
            <person name="Ouedraogo J.P."/>
            <person name="Overkamp K.M."/>
            <person name="Park H.-S."/>
            <person name="Perrone G."/>
            <person name="Piumi F."/>
            <person name="Punt P.J."/>
            <person name="Ram A.F."/>
            <person name="Ramon A."/>
            <person name="Rauscher S."/>
            <person name="Record E."/>
            <person name="Riano-Pachon D.M."/>
            <person name="Robert V."/>
            <person name="Roehrig J."/>
            <person name="Ruller R."/>
            <person name="Salamov A."/>
            <person name="Salih N.S."/>
            <person name="Samson R.A."/>
            <person name="Sandor E."/>
            <person name="Sanguinetti M."/>
            <person name="Schuetze T."/>
            <person name="Sepcic K."/>
            <person name="Shelest E."/>
            <person name="Sherlock G."/>
            <person name="Sophianopoulou V."/>
            <person name="Squina F.M."/>
            <person name="Sun H."/>
            <person name="Susca A."/>
            <person name="Todd R.B."/>
            <person name="Tsang A."/>
            <person name="Unkles S.E."/>
            <person name="van de Wiele N."/>
            <person name="van Rossen-Uffink D."/>
            <person name="Oliveira J.V."/>
            <person name="Vesth T.C."/>
            <person name="Visser J."/>
            <person name="Yu J.-H."/>
            <person name="Zhou M."/>
            <person name="Andersen M.R."/>
            <person name="Archer D.B."/>
            <person name="Baker S.E."/>
            <person name="Benoit I."/>
            <person name="Brakhage A.A."/>
            <person name="Braus G.H."/>
            <person name="Fischer R."/>
            <person name="Frisvad J.C."/>
            <person name="Goldman G.H."/>
            <person name="Houbraken J."/>
            <person name="Oakley B."/>
            <person name="Pocsi I."/>
            <person name="Scazzocchio C."/>
            <person name="Seiboth B."/>
            <person name="vanKuyk P.A."/>
            <person name="Wortman J."/>
            <person name="Dyer P.S."/>
            <person name="Grigoriev I.V."/>
        </authorList>
    </citation>
    <scope>NUCLEOTIDE SEQUENCE [LARGE SCALE GENOMIC DNA]</scope>
    <source>
        <strain evidence="3">CBS 506.65</strain>
    </source>
</reference>
<keyword evidence="1" id="KW-0472">Membrane</keyword>
<gene>
    <name evidence="2" type="ORF">ASPZODRAFT_15462</name>
</gene>
<dbReference type="EMBL" id="KV878340">
    <property type="protein sequence ID" value="OJJ48016.1"/>
    <property type="molecule type" value="Genomic_DNA"/>
</dbReference>
<dbReference type="AlphaFoldDB" id="A0A1L9SLN9"/>
<name>A0A1L9SLN9_9EURO</name>
<dbReference type="GeneID" id="34612573"/>
<feature type="transmembrane region" description="Helical" evidence="1">
    <location>
        <begin position="14"/>
        <end position="35"/>
    </location>
</feature>
<dbReference type="VEuPathDB" id="FungiDB:ASPZODRAFT_15462"/>
<accession>A0A1L9SLN9</accession>
<dbReference type="Proteomes" id="UP000184188">
    <property type="component" value="Unassembled WGS sequence"/>
</dbReference>
<protein>
    <submittedName>
        <fullName evidence="2">Uncharacterized protein</fullName>
    </submittedName>
</protein>
<sequence>MSALGDILAVAQTLLQLILVLPLFWAFYIHAKGYFHRFLRSVHRKIRVALRDRHHNALRDHRLILPLHRHEPNNPPIFITFVGWVQRIDGPVIY</sequence>
<evidence type="ECO:0000313" key="3">
    <source>
        <dbReference type="Proteomes" id="UP000184188"/>
    </source>
</evidence>